<feature type="binding site" evidence="3">
    <location>
        <position position="50"/>
    </location>
    <ligand>
        <name>Mg(2+)</name>
        <dbReference type="ChEBI" id="CHEBI:18420"/>
    </ligand>
</feature>
<dbReference type="Gene3D" id="3.40.720.10">
    <property type="entry name" value="Alkaline Phosphatase, subunit A"/>
    <property type="match status" value="1"/>
</dbReference>
<dbReference type="GO" id="GO:0004035">
    <property type="term" value="F:alkaline phosphatase activity"/>
    <property type="evidence" value="ECO:0007669"/>
    <property type="project" value="TreeGrafter"/>
</dbReference>
<dbReference type="CDD" id="cd16012">
    <property type="entry name" value="ALP"/>
    <property type="match status" value="1"/>
</dbReference>
<dbReference type="InterPro" id="IPR042085">
    <property type="entry name" value="Ap_crown"/>
</dbReference>
<keyword evidence="3" id="KW-0862">Zinc</keyword>
<feature type="binding site" evidence="3">
    <location>
        <position position="151"/>
    </location>
    <ligand>
        <name>Mg(2+)</name>
        <dbReference type="ChEBI" id="CHEBI:18420"/>
    </ligand>
</feature>
<feature type="binding site" evidence="3">
    <location>
        <position position="284"/>
    </location>
    <ligand>
        <name>Zn(2+)</name>
        <dbReference type="ChEBI" id="CHEBI:29105"/>
        <label>2</label>
    </ligand>
</feature>
<name>A0A2M9R4P6_9FLAO</name>
<dbReference type="SUPFAM" id="SSF53649">
    <property type="entry name" value="Alkaline phosphatase-like"/>
    <property type="match status" value="1"/>
</dbReference>
<feature type="binding site" evidence="3">
    <location>
        <position position="327"/>
    </location>
    <ligand>
        <name>Zn(2+)</name>
        <dbReference type="ChEBI" id="CHEBI:29105"/>
        <label>2</label>
    </ligand>
</feature>
<dbReference type="SMART" id="SM00098">
    <property type="entry name" value="alkPPc"/>
    <property type="match status" value="1"/>
</dbReference>
<dbReference type="Proteomes" id="UP000231960">
    <property type="component" value="Unassembled WGS sequence"/>
</dbReference>
<dbReference type="OrthoDB" id="9794455at2"/>
<comment type="similarity">
    <text evidence="4">Belongs to the alkaline phosphatase family.</text>
</comment>
<comment type="caution">
    <text evidence="5">The sequence shown here is derived from an EMBL/GenBank/DDBJ whole genome shotgun (WGS) entry which is preliminary data.</text>
</comment>
<feature type="binding site" evidence="3">
    <location>
        <position position="326"/>
    </location>
    <ligand>
        <name>Zn(2+)</name>
        <dbReference type="ChEBI" id="CHEBI:29105"/>
        <label>2</label>
    </ligand>
</feature>
<feature type="binding site" evidence="3">
    <location>
        <position position="50"/>
    </location>
    <ligand>
        <name>Zn(2+)</name>
        <dbReference type="ChEBI" id="CHEBI:29105"/>
        <label>2</label>
    </ligand>
</feature>
<dbReference type="GO" id="GO:0046872">
    <property type="term" value="F:metal ion binding"/>
    <property type="evidence" value="ECO:0007669"/>
    <property type="project" value="UniProtKB-KW"/>
</dbReference>
<keyword evidence="3" id="KW-0460">Magnesium</keyword>
<dbReference type="RefSeq" id="WP_100677395.1">
    <property type="nucleotide sequence ID" value="NZ_NIPO01000001.1"/>
</dbReference>
<feature type="binding site" evidence="3">
    <location>
        <position position="153"/>
    </location>
    <ligand>
        <name>Mg(2+)</name>
        <dbReference type="ChEBI" id="CHEBI:18420"/>
    </ligand>
</feature>
<evidence type="ECO:0000313" key="5">
    <source>
        <dbReference type="EMBL" id="PJR03827.1"/>
    </source>
</evidence>
<dbReference type="AlphaFoldDB" id="A0A2M9R4P6"/>
<protein>
    <submittedName>
        <fullName evidence="5">Alkaline phosphatase</fullName>
    </submittedName>
</protein>
<reference evidence="5 6" key="1">
    <citation type="submission" date="2017-06" db="EMBL/GenBank/DDBJ databases">
        <title>Description of Avrilella dinanensis gen. nov. sp. nov.</title>
        <authorList>
            <person name="Leyer C."/>
            <person name="Sassi M."/>
            <person name="Minet J."/>
            <person name="Kayal S."/>
            <person name="Cattoir V."/>
        </authorList>
    </citation>
    <scope>NUCLEOTIDE SEQUENCE [LARGE SCALE GENOMIC DNA]</scope>
    <source>
        <strain evidence="5 6">UR159</strain>
    </source>
</reference>
<dbReference type="PRINTS" id="PR00113">
    <property type="entry name" value="ALKPHPHTASE"/>
</dbReference>
<evidence type="ECO:0000256" key="2">
    <source>
        <dbReference type="PIRSR" id="PIRSR601952-1"/>
    </source>
</evidence>
<keyword evidence="6" id="KW-1185">Reference proteome</keyword>
<proteinExistence type="inferred from homology"/>
<accession>A0A2M9R4P6</accession>
<dbReference type="Gene3D" id="1.10.1200.140">
    <property type="entry name" value="Alkaline phosphatase, crown domain"/>
    <property type="match status" value="1"/>
</dbReference>
<evidence type="ECO:0000256" key="1">
    <source>
        <dbReference type="ARBA" id="ARBA00022553"/>
    </source>
</evidence>
<dbReference type="InterPro" id="IPR001952">
    <property type="entry name" value="Alkaline_phosphatase"/>
</dbReference>
<evidence type="ECO:0000256" key="4">
    <source>
        <dbReference type="RuleBase" id="RU003946"/>
    </source>
</evidence>
<dbReference type="EMBL" id="NIPO01000001">
    <property type="protein sequence ID" value="PJR03827.1"/>
    <property type="molecule type" value="Genomic_DNA"/>
</dbReference>
<dbReference type="PANTHER" id="PTHR11596">
    <property type="entry name" value="ALKALINE PHOSPHATASE"/>
    <property type="match status" value="1"/>
</dbReference>
<keyword evidence="1" id="KW-0597">Phosphoprotein</keyword>
<comment type="cofactor">
    <cofactor evidence="3">
        <name>Mg(2+)</name>
        <dbReference type="ChEBI" id="CHEBI:18420"/>
    </cofactor>
    <text evidence="3">Binds 1 Mg(2+) ion.</text>
</comment>
<feature type="binding site" evidence="3">
    <location>
        <position position="279"/>
    </location>
    <ligand>
        <name>Mg(2+)</name>
        <dbReference type="ChEBI" id="CHEBI:18420"/>
    </ligand>
</feature>
<dbReference type="PANTHER" id="PTHR11596:SF5">
    <property type="entry name" value="ALKALINE PHOSPHATASE"/>
    <property type="match status" value="1"/>
</dbReference>
<comment type="cofactor">
    <cofactor evidence="3">
        <name>Zn(2+)</name>
        <dbReference type="ChEBI" id="CHEBI:29105"/>
    </cofactor>
    <text evidence="3">Binds 2 Zn(2+) ions.</text>
</comment>
<organism evidence="5 6">
    <name type="scientific">Avrilella dinanensis</name>
    <dbReference type="NCBI Taxonomy" id="2008672"/>
    <lineage>
        <taxon>Bacteria</taxon>
        <taxon>Pseudomonadati</taxon>
        <taxon>Bacteroidota</taxon>
        <taxon>Flavobacteriia</taxon>
        <taxon>Flavobacteriales</taxon>
        <taxon>Flavobacteriaceae</taxon>
        <taxon>Avrilella</taxon>
    </lineage>
</organism>
<feature type="binding site" evidence="3">
    <location>
        <position position="432"/>
    </location>
    <ligand>
        <name>Zn(2+)</name>
        <dbReference type="ChEBI" id="CHEBI:29105"/>
        <label>2</label>
    </ligand>
</feature>
<evidence type="ECO:0000256" key="3">
    <source>
        <dbReference type="PIRSR" id="PIRSR601952-2"/>
    </source>
</evidence>
<keyword evidence="3" id="KW-0479">Metal-binding</keyword>
<evidence type="ECO:0000313" key="6">
    <source>
        <dbReference type="Proteomes" id="UP000231960"/>
    </source>
</evidence>
<gene>
    <name evidence="5" type="ORF">CDL10_04285</name>
</gene>
<dbReference type="InterPro" id="IPR017850">
    <property type="entry name" value="Alkaline_phosphatase_core_sf"/>
</dbReference>
<feature type="binding site" evidence="3">
    <location>
        <position position="288"/>
    </location>
    <ligand>
        <name>Zn(2+)</name>
        <dbReference type="ChEBI" id="CHEBI:29105"/>
        <label>2</label>
    </ligand>
</feature>
<feature type="active site" description="Phosphoserine intermediate" evidence="2">
    <location>
        <position position="100"/>
    </location>
</feature>
<dbReference type="Pfam" id="PF00245">
    <property type="entry name" value="Alk_phosphatase"/>
    <property type="match status" value="1"/>
</dbReference>
<sequence>MNRRKFLKSGGIAALGTTLYTSATGQAANWFATDEGLTNQVKNIIFLVSDGMSIGTLNMANLYSERILGKTTKWIELYQQNKVSRGLMDMASASSIVTDSAAASSSWGSGYRVKNGSINVSVDNENLSPIWDKFKKAGKKVGCVTTVPITHATPAGFTVSIKSRNDQSKIAEEYLRYGYDVLLGGGDKYFNASHRKDKKDMYQSFRNASYNVVRSKNELMKISGSQKLLGVFDYDALPYQIDRENDTDLQKTIPSLADMTQKAIENLSQHPGGFVLQVESGKVDWAAHANDIAGLIHEQLQFDKAVEVAINYAEQRNDTLVIITTDHGNANPGVIYGKYADSNFDSIAHYKKSNELFLNSITSDWNEKKLSEYTQHQLGIDLNHEDASHVLRYYQGLEKEEDGLYNYRKLPYKTFADIQQKTDSVGWISMDHSADYVEIAMFGAGKEKLAPFIKNTDLHWFMLHVTGLKQD</sequence>